<dbReference type="GO" id="GO:0005524">
    <property type="term" value="F:ATP binding"/>
    <property type="evidence" value="ECO:0007669"/>
    <property type="project" value="UniProtKB-KW"/>
</dbReference>
<evidence type="ECO:0000256" key="11">
    <source>
        <dbReference type="ARBA" id="ARBA00023136"/>
    </source>
</evidence>
<dbReference type="RefSeq" id="WP_066228963.1">
    <property type="nucleotide sequence ID" value="NZ_CP066701.1"/>
</dbReference>
<evidence type="ECO:0000256" key="10">
    <source>
        <dbReference type="ARBA" id="ARBA00023012"/>
    </source>
</evidence>
<dbReference type="CDD" id="cd06225">
    <property type="entry name" value="HAMP"/>
    <property type="match status" value="1"/>
</dbReference>
<evidence type="ECO:0000256" key="5">
    <source>
        <dbReference type="ARBA" id="ARBA00022553"/>
    </source>
</evidence>
<dbReference type="FunFam" id="1.10.287.130:FF:000001">
    <property type="entry name" value="Two-component sensor histidine kinase"/>
    <property type="match status" value="1"/>
</dbReference>
<dbReference type="GO" id="GO:0005886">
    <property type="term" value="C:plasma membrane"/>
    <property type="evidence" value="ECO:0007669"/>
    <property type="project" value="UniProtKB-SubCell"/>
</dbReference>
<evidence type="ECO:0000256" key="1">
    <source>
        <dbReference type="ARBA" id="ARBA00000085"/>
    </source>
</evidence>
<evidence type="ECO:0000256" key="2">
    <source>
        <dbReference type="ARBA" id="ARBA00004651"/>
    </source>
</evidence>
<keyword evidence="12" id="KW-1133">Transmembrane helix</keyword>
<keyword evidence="6" id="KW-0808">Transferase</keyword>
<sequence>MKRKVILYFMTIIVLMLFLFIGLFSIFLKQYYYGGIANTLENHAETSSSFFNKYNTLSNNNIREMSGDIMDNFNYEYAELQLLSRKGEIIQSSSGFKVKNEIIPIDPAVLEGHSNYSVETTEDNKEEVLSVYTPLMYQGQVVGVLKYISSLSQVNKMMNTLLFEMLVIGSIVAIIVFLISLKLANSFVNPIKKIIEFSTSMAKGHFKARVDEKYQNELGELAQSLNFMADEIARTDKMKNEFISSISHELRTPLTGIKGWSETLRSYDDLTKEEVEQGMTIISNETNRLIGLVEDLLDFSRLEANHLKVYKEGIQVDRIIEQAVLQLEKKAEVKKITIICELLPVIIDADPNRLKQVFLNIIDNAIKFSHVDGEIIIRMKKMGKGVCISIEDEGIGIESSQISKLMDKFYQVNAKAVGAGLGLSISKEIIDLHDGTIKINSKPNEGTTVSIYLPFGI</sequence>
<dbReference type="InterPro" id="IPR050736">
    <property type="entry name" value="Sensor_HK_Regulatory"/>
</dbReference>
<dbReference type="InterPro" id="IPR036097">
    <property type="entry name" value="HisK_dim/P_sf"/>
</dbReference>
<evidence type="ECO:0000256" key="4">
    <source>
        <dbReference type="ARBA" id="ARBA00022475"/>
    </source>
</evidence>
<dbReference type="SUPFAM" id="SSF47384">
    <property type="entry name" value="Homodimeric domain of signal transducing histidine kinase"/>
    <property type="match status" value="1"/>
</dbReference>
<keyword evidence="10" id="KW-0902">Two-component regulatory system</keyword>
<dbReference type="Pfam" id="PF02518">
    <property type="entry name" value="HATPase_c"/>
    <property type="match status" value="1"/>
</dbReference>
<dbReference type="SUPFAM" id="SSF55874">
    <property type="entry name" value="ATPase domain of HSP90 chaperone/DNA topoisomerase II/histidine kinase"/>
    <property type="match status" value="1"/>
</dbReference>
<dbReference type="InterPro" id="IPR003594">
    <property type="entry name" value="HATPase_dom"/>
</dbReference>
<keyword evidence="8 15" id="KW-0418">Kinase</keyword>
<evidence type="ECO:0000259" key="14">
    <source>
        <dbReference type="PROSITE" id="PS50885"/>
    </source>
</evidence>
<gene>
    <name evidence="15" type="ORF">JGZ69_11140</name>
</gene>
<dbReference type="SMART" id="SM00388">
    <property type="entry name" value="HisKA"/>
    <property type="match status" value="1"/>
</dbReference>
<evidence type="ECO:0000313" key="16">
    <source>
        <dbReference type="Proteomes" id="UP000595512"/>
    </source>
</evidence>
<evidence type="ECO:0000313" key="15">
    <source>
        <dbReference type="EMBL" id="QQX27253.1"/>
    </source>
</evidence>
<feature type="domain" description="Histidine kinase" evidence="13">
    <location>
        <begin position="245"/>
        <end position="457"/>
    </location>
</feature>
<dbReference type="EC" id="2.7.13.3" evidence="3"/>
<dbReference type="SMART" id="SM00387">
    <property type="entry name" value="HATPase_c"/>
    <property type="match status" value="1"/>
</dbReference>
<name>A0AB37HRG6_9BACI</name>
<reference evidence="15 16" key="1">
    <citation type="submission" date="2020-12" db="EMBL/GenBank/DDBJ databases">
        <title>Taxonomic evaluation of the Bacillus sporothermodurans group of bacteria based on whole genome sequences.</title>
        <authorList>
            <person name="Fiedler G."/>
            <person name="Herbstmann A.-D."/>
            <person name="Doll E."/>
            <person name="Wenning M."/>
            <person name="Brinks E."/>
            <person name="Kabisch J."/>
            <person name="Breitenwieser F."/>
            <person name="Lappann M."/>
            <person name="Boehnlein C."/>
            <person name="Franz C."/>
        </authorList>
    </citation>
    <scope>NUCLEOTIDE SEQUENCE [LARGE SCALE GENOMIC DNA]</scope>
    <source>
        <strain evidence="15 16">DSM 10599</strain>
    </source>
</reference>
<evidence type="ECO:0000256" key="6">
    <source>
        <dbReference type="ARBA" id="ARBA00022679"/>
    </source>
</evidence>
<dbReference type="PROSITE" id="PS50885">
    <property type="entry name" value="HAMP"/>
    <property type="match status" value="1"/>
</dbReference>
<dbReference type="KEGG" id="hspo:JGZ69_11140"/>
<dbReference type="Pfam" id="PF00672">
    <property type="entry name" value="HAMP"/>
    <property type="match status" value="1"/>
</dbReference>
<evidence type="ECO:0000256" key="8">
    <source>
        <dbReference type="ARBA" id="ARBA00022777"/>
    </source>
</evidence>
<keyword evidence="12" id="KW-0812">Transmembrane</keyword>
<dbReference type="InterPro" id="IPR005467">
    <property type="entry name" value="His_kinase_dom"/>
</dbReference>
<dbReference type="InterPro" id="IPR003660">
    <property type="entry name" value="HAMP_dom"/>
</dbReference>
<dbReference type="EMBL" id="CP066701">
    <property type="protein sequence ID" value="QQX27253.1"/>
    <property type="molecule type" value="Genomic_DNA"/>
</dbReference>
<dbReference type="SMART" id="SM00304">
    <property type="entry name" value="HAMP"/>
    <property type="match status" value="1"/>
</dbReference>
<dbReference type="PANTHER" id="PTHR43711">
    <property type="entry name" value="TWO-COMPONENT HISTIDINE KINASE"/>
    <property type="match status" value="1"/>
</dbReference>
<dbReference type="CDD" id="cd00075">
    <property type="entry name" value="HATPase"/>
    <property type="match status" value="1"/>
</dbReference>
<evidence type="ECO:0000256" key="9">
    <source>
        <dbReference type="ARBA" id="ARBA00022840"/>
    </source>
</evidence>
<organism evidence="15 16">
    <name type="scientific">Heyndrickxia sporothermodurans</name>
    <dbReference type="NCBI Taxonomy" id="46224"/>
    <lineage>
        <taxon>Bacteria</taxon>
        <taxon>Bacillati</taxon>
        <taxon>Bacillota</taxon>
        <taxon>Bacilli</taxon>
        <taxon>Bacillales</taxon>
        <taxon>Bacillaceae</taxon>
        <taxon>Heyndrickxia</taxon>
    </lineage>
</organism>
<comment type="subcellular location">
    <subcellularLocation>
        <location evidence="2">Cell membrane</location>
        <topology evidence="2">Multi-pass membrane protein</topology>
    </subcellularLocation>
</comment>
<dbReference type="Gene3D" id="3.30.565.10">
    <property type="entry name" value="Histidine kinase-like ATPase, C-terminal domain"/>
    <property type="match status" value="1"/>
</dbReference>
<feature type="domain" description="HAMP" evidence="14">
    <location>
        <begin position="185"/>
        <end position="237"/>
    </location>
</feature>
<proteinExistence type="predicted"/>
<feature type="transmembrane region" description="Helical" evidence="12">
    <location>
        <begin position="161"/>
        <end position="181"/>
    </location>
</feature>
<dbReference type="FunFam" id="3.30.565.10:FF:000006">
    <property type="entry name" value="Sensor histidine kinase WalK"/>
    <property type="match status" value="1"/>
</dbReference>
<evidence type="ECO:0000259" key="13">
    <source>
        <dbReference type="PROSITE" id="PS50109"/>
    </source>
</evidence>
<keyword evidence="9" id="KW-0067">ATP-binding</keyword>
<evidence type="ECO:0000256" key="12">
    <source>
        <dbReference type="SAM" id="Phobius"/>
    </source>
</evidence>
<dbReference type="PROSITE" id="PS50109">
    <property type="entry name" value="HIS_KIN"/>
    <property type="match status" value="1"/>
</dbReference>
<keyword evidence="11 12" id="KW-0472">Membrane</keyword>
<keyword evidence="7" id="KW-0547">Nucleotide-binding</keyword>
<dbReference type="Pfam" id="PF00512">
    <property type="entry name" value="HisKA"/>
    <property type="match status" value="1"/>
</dbReference>
<dbReference type="PANTHER" id="PTHR43711:SF1">
    <property type="entry name" value="HISTIDINE KINASE 1"/>
    <property type="match status" value="1"/>
</dbReference>
<evidence type="ECO:0000256" key="7">
    <source>
        <dbReference type="ARBA" id="ARBA00022741"/>
    </source>
</evidence>
<dbReference type="AlphaFoldDB" id="A0AB37HRG6"/>
<dbReference type="Gene3D" id="1.10.287.130">
    <property type="match status" value="1"/>
</dbReference>
<accession>A0AB37HRG6</accession>
<dbReference type="InterPro" id="IPR036890">
    <property type="entry name" value="HATPase_C_sf"/>
</dbReference>
<feature type="transmembrane region" description="Helical" evidence="12">
    <location>
        <begin position="6"/>
        <end position="28"/>
    </location>
</feature>
<protein>
    <recommendedName>
        <fullName evidence="3">histidine kinase</fullName>
        <ecNumber evidence="3">2.7.13.3</ecNumber>
    </recommendedName>
</protein>
<dbReference type="InterPro" id="IPR003661">
    <property type="entry name" value="HisK_dim/P_dom"/>
</dbReference>
<dbReference type="GO" id="GO:0000155">
    <property type="term" value="F:phosphorelay sensor kinase activity"/>
    <property type="evidence" value="ECO:0007669"/>
    <property type="project" value="InterPro"/>
</dbReference>
<dbReference type="InterPro" id="IPR004358">
    <property type="entry name" value="Sig_transdc_His_kin-like_C"/>
</dbReference>
<dbReference type="PRINTS" id="PR00344">
    <property type="entry name" value="BCTRLSENSOR"/>
</dbReference>
<dbReference type="Proteomes" id="UP000595512">
    <property type="component" value="Chromosome"/>
</dbReference>
<comment type="catalytic activity">
    <reaction evidence="1">
        <text>ATP + protein L-histidine = ADP + protein N-phospho-L-histidine.</text>
        <dbReference type="EC" id="2.7.13.3"/>
    </reaction>
</comment>
<dbReference type="CDD" id="cd00082">
    <property type="entry name" value="HisKA"/>
    <property type="match status" value="1"/>
</dbReference>
<evidence type="ECO:0000256" key="3">
    <source>
        <dbReference type="ARBA" id="ARBA00012438"/>
    </source>
</evidence>
<keyword evidence="5" id="KW-0597">Phosphoprotein</keyword>
<dbReference type="Gene3D" id="6.10.340.10">
    <property type="match status" value="1"/>
</dbReference>
<keyword evidence="4" id="KW-1003">Cell membrane</keyword>
<dbReference type="SUPFAM" id="SSF158472">
    <property type="entry name" value="HAMP domain-like"/>
    <property type="match status" value="1"/>
</dbReference>